<dbReference type="EMBL" id="JACHFW010000012">
    <property type="protein sequence ID" value="MBB5265509.1"/>
    <property type="molecule type" value="Genomic_DNA"/>
</dbReference>
<feature type="domain" description="WYL" evidence="1">
    <location>
        <begin position="299"/>
        <end position="364"/>
    </location>
</feature>
<dbReference type="PROSITE" id="PS52050">
    <property type="entry name" value="WYL"/>
    <property type="match status" value="1"/>
</dbReference>
<evidence type="ECO:0000313" key="3">
    <source>
        <dbReference type="Proteomes" id="UP000543642"/>
    </source>
</evidence>
<dbReference type="RefSeq" id="WP_183775439.1">
    <property type="nucleotide sequence ID" value="NZ_JACHFW010000012.1"/>
</dbReference>
<dbReference type="InterPro" id="IPR026881">
    <property type="entry name" value="WYL_dom"/>
</dbReference>
<evidence type="ECO:0000259" key="1">
    <source>
        <dbReference type="Pfam" id="PF13280"/>
    </source>
</evidence>
<dbReference type="Pfam" id="PF13280">
    <property type="entry name" value="WYL"/>
    <property type="match status" value="1"/>
</dbReference>
<sequence>MARTKNTHAFQSDIKHYDKIRDILRYLYMYGSSSKEELVEKKLSKSISSFYDTKQRIENYIDGEYLQEHKSKEKGSGKKYRFMYDPFICPVNYLADTYQNCSYVIDDFIFYFCLMQTFTDPDFRQKPYEYASNEYGEEYDEIDDCMDYMHEFTINDLITTIQIVFDTNQDLLEKLNGIPGNTEHSELLFTLPKVRARIQELSDIGIFVNTSKDTYRLSDDIFADLDADELKDVQLMTQFFYNCSFLTIPGYYLSSTICEYMQSNFIEETDSFFNKQENPVFFYKNHRLQNVIDDDITWTVLDAIHNTNAIQYKYRTKGGSLKDCTVLPMKLVIDYQYGRQYFFCYDYEHKVFNMQRLSSVSEVTIAKKIKVSQKYEFFEEKITKKTDLHHLYNQVYSQHFEYVWNIAMNETTSTVLIHFVFPEEDYQKQLNRLKSTRHHGTLTELGNGRVDFSVTVQSELELVPWIRGYGVYAIVDHVTNPALAERIKNDWKEAMKQYGIIQ</sequence>
<keyword evidence="3" id="KW-1185">Reference proteome</keyword>
<dbReference type="Proteomes" id="UP000543642">
    <property type="component" value="Unassembled WGS sequence"/>
</dbReference>
<proteinExistence type="predicted"/>
<dbReference type="AlphaFoldDB" id="A0A7W8M622"/>
<protein>
    <recommendedName>
        <fullName evidence="1">WYL domain-containing protein</fullName>
    </recommendedName>
</protein>
<name>A0A7W8M622_9FIRM</name>
<gene>
    <name evidence="2" type="ORF">HNP82_002655</name>
</gene>
<organism evidence="2 3">
    <name type="scientific">Catenibacillus scindens</name>
    <dbReference type="NCBI Taxonomy" id="673271"/>
    <lineage>
        <taxon>Bacteria</taxon>
        <taxon>Bacillati</taxon>
        <taxon>Bacillota</taxon>
        <taxon>Clostridia</taxon>
        <taxon>Lachnospirales</taxon>
        <taxon>Lachnospiraceae</taxon>
        <taxon>Catenibacillus</taxon>
    </lineage>
</organism>
<reference evidence="2 3" key="1">
    <citation type="submission" date="2020-08" db="EMBL/GenBank/DDBJ databases">
        <title>Genomic Encyclopedia of Type Strains, Phase IV (KMG-IV): sequencing the most valuable type-strain genomes for metagenomic binning, comparative biology and taxonomic classification.</title>
        <authorList>
            <person name="Goeker M."/>
        </authorList>
    </citation>
    <scope>NUCLEOTIDE SEQUENCE [LARGE SCALE GENOMIC DNA]</scope>
    <source>
        <strain evidence="2 3">DSM 106146</strain>
    </source>
</reference>
<comment type="caution">
    <text evidence="2">The sequence shown here is derived from an EMBL/GenBank/DDBJ whole genome shotgun (WGS) entry which is preliminary data.</text>
</comment>
<evidence type="ECO:0000313" key="2">
    <source>
        <dbReference type="EMBL" id="MBB5265509.1"/>
    </source>
</evidence>
<accession>A0A7W8M622</accession>